<dbReference type="InterPro" id="IPR004046">
    <property type="entry name" value="GST_C"/>
</dbReference>
<dbReference type="RefSeq" id="WP_166187496.1">
    <property type="nucleotide sequence ID" value="NZ_CP049811.1"/>
</dbReference>
<dbReference type="SFLD" id="SFLDS00019">
    <property type="entry name" value="Glutathione_Transferase_(cytos"/>
    <property type="match status" value="1"/>
</dbReference>
<dbReference type="InterPro" id="IPR004045">
    <property type="entry name" value="Glutathione_S-Trfase_N"/>
</dbReference>
<comment type="similarity">
    <text evidence="1">Belongs to the GST superfamily.</text>
</comment>
<proteinExistence type="inferred from homology"/>
<dbReference type="InterPro" id="IPR010987">
    <property type="entry name" value="Glutathione-S-Trfase_C-like"/>
</dbReference>
<dbReference type="PROSITE" id="PS50404">
    <property type="entry name" value="GST_NTER"/>
    <property type="match status" value="1"/>
</dbReference>
<keyword evidence="4" id="KW-0808">Transferase</keyword>
<dbReference type="KEGG" id="mon:G8E03_00720"/>
<dbReference type="SFLD" id="SFLDG00358">
    <property type="entry name" value="Main_(cytGST)"/>
    <property type="match status" value="1"/>
</dbReference>
<evidence type="ECO:0000313" key="4">
    <source>
        <dbReference type="EMBL" id="QIK39405.1"/>
    </source>
</evidence>
<dbReference type="InterPro" id="IPR040079">
    <property type="entry name" value="Glutathione_S-Trfase"/>
</dbReference>
<dbReference type="EMBL" id="CP049811">
    <property type="protein sequence ID" value="QIK39405.1"/>
    <property type="molecule type" value="Genomic_DNA"/>
</dbReference>
<dbReference type="PROSITE" id="PS50405">
    <property type="entry name" value="GST_CTER"/>
    <property type="match status" value="1"/>
</dbReference>
<evidence type="ECO:0000313" key="5">
    <source>
        <dbReference type="Proteomes" id="UP000500791"/>
    </source>
</evidence>
<accession>A0A6G7VHR7</accession>
<evidence type="ECO:0000259" key="3">
    <source>
        <dbReference type="PROSITE" id="PS50405"/>
    </source>
</evidence>
<dbReference type="Gene3D" id="1.20.1050.10">
    <property type="match status" value="1"/>
</dbReference>
<dbReference type="CDD" id="cd00570">
    <property type="entry name" value="GST_N_family"/>
    <property type="match status" value="1"/>
</dbReference>
<feature type="domain" description="GST N-terminal" evidence="2">
    <location>
        <begin position="1"/>
        <end position="82"/>
    </location>
</feature>
<dbReference type="Gene3D" id="3.40.30.10">
    <property type="entry name" value="Glutaredoxin"/>
    <property type="match status" value="1"/>
</dbReference>
<gene>
    <name evidence="4" type="ORF">G8E03_00720</name>
</gene>
<dbReference type="InterPro" id="IPR036282">
    <property type="entry name" value="Glutathione-S-Trfase_C_sf"/>
</dbReference>
<dbReference type="InterPro" id="IPR036249">
    <property type="entry name" value="Thioredoxin-like_sf"/>
</dbReference>
<protein>
    <submittedName>
        <fullName evidence="4">Glutathione S-transferase family protein</fullName>
    </submittedName>
</protein>
<reference evidence="4 5" key="1">
    <citation type="submission" date="2020-03" db="EMBL/GenBank/DDBJ databases">
        <title>Complete genome sequence of Monaibacterium sp. ALG8 with diverse plasmids.</title>
        <authorList>
            <person name="Sun C."/>
        </authorList>
    </citation>
    <scope>NUCLEOTIDE SEQUENCE [LARGE SCALE GENOMIC DNA]</scope>
    <source>
        <strain evidence="4 5">ALG8</strain>
    </source>
</reference>
<sequence>MAYHLYWLSGVPSVWRVMLALNLKKIRYTETRFDPGSAEMSDPSFLQINPRGQVPVLMTPDGPIRESLAILAYLDRVKSEPPLFGRSATEAGVIWQWIMDYENHLRGAMVTLATIAFTGEQKTRAADLAGAMQVGVREFATILHRLRLMPWLGGNKISAADIVLYPGIQWMRRSLDHLEPSELHDMMHNPALKNWEQKIERLPKFERTVPPGWSTDAPMNIVGLA</sequence>
<organism evidence="4 5">
    <name type="scientific">Pontivivens nitratireducens</name>
    <dbReference type="NCBI Taxonomy" id="2758038"/>
    <lineage>
        <taxon>Bacteria</taxon>
        <taxon>Pseudomonadati</taxon>
        <taxon>Pseudomonadota</taxon>
        <taxon>Alphaproteobacteria</taxon>
        <taxon>Rhodobacterales</taxon>
        <taxon>Paracoccaceae</taxon>
        <taxon>Pontivivens</taxon>
    </lineage>
</organism>
<evidence type="ECO:0000256" key="1">
    <source>
        <dbReference type="RuleBase" id="RU003494"/>
    </source>
</evidence>
<dbReference type="Pfam" id="PF00043">
    <property type="entry name" value="GST_C"/>
    <property type="match status" value="1"/>
</dbReference>
<feature type="domain" description="GST C-terminal" evidence="3">
    <location>
        <begin position="87"/>
        <end position="219"/>
    </location>
</feature>
<keyword evidence="5" id="KW-1185">Reference proteome</keyword>
<dbReference type="PANTHER" id="PTHR44051">
    <property type="entry name" value="GLUTATHIONE S-TRANSFERASE-RELATED"/>
    <property type="match status" value="1"/>
</dbReference>
<dbReference type="AlphaFoldDB" id="A0A6G7VHR7"/>
<dbReference type="SUPFAM" id="SSF47616">
    <property type="entry name" value="GST C-terminal domain-like"/>
    <property type="match status" value="1"/>
</dbReference>
<evidence type="ECO:0000259" key="2">
    <source>
        <dbReference type="PROSITE" id="PS50404"/>
    </source>
</evidence>
<dbReference type="PANTHER" id="PTHR44051:SF8">
    <property type="entry name" value="GLUTATHIONE S-TRANSFERASE GSTA"/>
    <property type="match status" value="1"/>
</dbReference>
<dbReference type="Proteomes" id="UP000500791">
    <property type="component" value="Chromosome"/>
</dbReference>
<dbReference type="GO" id="GO:0016740">
    <property type="term" value="F:transferase activity"/>
    <property type="evidence" value="ECO:0007669"/>
    <property type="project" value="UniProtKB-KW"/>
</dbReference>
<name>A0A6G7VHR7_9RHOB</name>
<dbReference type="SUPFAM" id="SSF52833">
    <property type="entry name" value="Thioredoxin-like"/>
    <property type="match status" value="1"/>
</dbReference>
<dbReference type="Pfam" id="PF02798">
    <property type="entry name" value="GST_N"/>
    <property type="match status" value="1"/>
</dbReference>